<accession>A0A3B1CYE2</accession>
<dbReference type="SMART" id="SM00481">
    <property type="entry name" value="POLIIIAc"/>
    <property type="match status" value="1"/>
</dbReference>
<proteinExistence type="predicted"/>
<dbReference type="PANTHER" id="PTHR42924">
    <property type="entry name" value="EXONUCLEASE"/>
    <property type="match status" value="1"/>
</dbReference>
<evidence type="ECO:0000259" key="2">
    <source>
        <dbReference type="SMART" id="SM00481"/>
    </source>
</evidence>
<dbReference type="Gene3D" id="3.20.20.140">
    <property type="entry name" value="Metal-dependent hydrolases"/>
    <property type="match status" value="1"/>
</dbReference>
<name>A0A3B1CYE2_9ZZZZ</name>
<reference evidence="3" key="1">
    <citation type="submission" date="2018-06" db="EMBL/GenBank/DDBJ databases">
        <authorList>
            <person name="Zhirakovskaya E."/>
        </authorList>
    </citation>
    <scope>NUCLEOTIDE SEQUENCE</scope>
</reference>
<dbReference type="GO" id="GO:0035312">
    <property type="term" value="F:5'-3' DNA exonuclease activity"/>
    <property type="evidence" value="ECO:0007669"/>
    <property type="project" value="TreeGrafter"/>
</dbReference>
<dbReference type="SUPFAM" id="SSF89550">
    <property type="entry name" value="PHP domain-like"/>
    <property type="match status" value="1"/>
</dbReference>
<dbReference type="InterPro" id="IPR003141">
    <property type="entry name" value="Pol/His_phosphatase_N"/>
</dbReference>
<feature type="domain" description="Polymerase/histidinol phosphatase N-terminal" evidence="2">
    <location>
        <begin position="5"/>
        <end position="70"/>
    </location>
</feature>
<dbReference type="GO" id="GO:0004534">
    <property type="term" value="F:5'-3' RNA exonuclease activity"/>
    <property type="evidence" value="ECO:0007669"/>
    <property type="project" value="TreeGrafter"/>
</dbReference>
<protein>
    <submittedName>
        <fullName evidence="3">COG0613, Predicted metal-dependent phosphoesterases (PHP family)</fullName>
    </submittedName>
</protein>
<gene>
    <name evidence="3" type="ORF">MNBD_UNCLBAC01-1024</name>
</gene>
<evidence type="ECO:0000256" key="1">
    <source>
        <dbReference type="SAM" id="MobiDB-lite"/>
    </source>
</evidence>
<feature type="region of interest" description="Disordered" evidence="1">
    <location>
        <begin position="1"/>
        <end position="20"/>
    </location>
</feature>
<sequence length="76" mass="8307">MGTLADLHIHTHYSDSTSSPEEVIEQAHACGLDCISITDHDTIDGIRLTMEAAKKHDIEIIAGIELSTELQGKEIH</sequence>
<dbReference type="Pfam" id="PF02811">
    <property type="entry name" value="PHP"/>
    <property type="match status" value="1"/>
</dbReference>
<feature type="non-terminal residue" evidence="3">
    <location>
        <position position="76"/>
    </location>
</feature>
<dbReference type="EMBL" id="UOGJ01000013">
    <property type="protein sequence ID" value="VAX34879.1"/>
    <property type="molecule type" value="Genomic_DNA"/>
</dbReference>
<dbReference type="AlphaFoldDB" id="A0A3B1CYE2"/>
<organism evidence="3">
    <name type="scientific">hydrothermal vent metagenome</name>
    <dbReference type="NCBI Taxonomy" id="652676"/>
    <lineage>
        <taxon>unclassified sequences</taxon>
        <taxon>metagenomes</taxon>
        <taxon>ecological metagenomes</taxon>
    </lineage>
</organism>
<evidence type="ECO:0000313" key="3">
    <source>
        <dbReference type="EMBL" id="VAX34879.1"/>
    </source>
</evidence>
<dbReference type="InterPro" id="IPR004013">
    <property type="entry name" value="PHP_dom"/>
</dbReference>
<dbReference type="InterPro" id="IPR016195">
    <property type="entry name" value="Pol/histidinol_Pase-like"/>
</dbReference>
<dbReference type="PANTHER" id="PTHR42924:SF3">
    <property type="entry name" value="POLYMERASE_HISTIDINOL PHOSPHATASE N-TERMINAL DOMAIN-CONTAINING PROTEIN"/>
    <property type="match status" value="1"/>
</dbReference>
<dbReference type="InterPro" id="IPR052018">
    <property type="entry name" value="PHP_domain"/>
</dbReference>